<keyword evidence="1" id="KW-0732">Signal</keyword>
<dbReference type="EMBL" id="LJIG01009291">
    <property type="protein sequence ID" value="KRT83374.1"/>
    <property type="molecule type" value="Genomic_DNA"/>
</dbReference>
<dbReference type="Gene3D" id="2.60.40.10">
    <property type="entry name" value="Immunoglobulins"/>
    <property type="match status" value="3"/>
</dbReference>
<feature type="domain" description="VWFC" evidence="4">
    <location>
        <begin position="337"/>
        <end position="412"/>
    </location>
</feature>
<feature type="compositionally biased region" description="Basic and acidic residues" evidence="2">
    <location>
        <begin position="1"/>
        <end position="10"/>
    </location>
</feature>
<dbReference type="SMART" id="SM00060">
    <property type="entry name" value="FN3"/>
    <property type="match status" value="3"/>
</dbReference>
<feature type="domain" description="Fibronectin type-III" evidence="5">
    <location>
        <begin position="730"/>
        <end position="826"/>
    </location>
</feature>
<evidence type="ECO:0000259" key="4">
    <source>
        <dbReference type="PROSITE" id="PS50184"/>
    </source>
</evidence>
<comment type="caution">
    <text evidence="6">The sequence shown here is derived from an EMBL/GenBank/DDBJ whole genome shotgun (WGS) entry which is preliminary data.</text>
</comment>
<organism evidence="6 7">
    <name type="scientific">Oryctes borbonicus</name>
    <dbReference type="NCBI Taxonomy" id="1629725"/>
    <lineage>
        <taxon>Eukaryota</taxon>
        <taxon>Metazoa</taxon>
        <taxon>Ecdysozoa</taxon>
        <taxon>Arthropoda</taxon>
        <taxon>Hexapoda</taxon>
        <taxon>Insecta</taxon>
        <taxon>Pterygota</taxon>
        <taxon>Neoptera</taxon>
        <taxon>Endopterygota</taxon>
        <taxon>Coleoptera</taxon>
        <taxon>Polyphaga</taxon>
        <taxon>Scarabaeiformia</taxon>
        <taxon>Scarabaeidae</taxon>
        <taxon>Dynastinae</taxon>
        <taxon>Oryctes</taxon>
    </lineage>
</organism>
<keyword evidence="3" id="KW-0812">Transmembrane</keyword>
<keyword evidence="3" id="KW-0472">Membrane</keyword>
<dbReference type="Proteomes" id="UP000051574">
    <property type="component" value="Unassembled WGS sequence"/>
</dbReference>
<dbReference type="InterPro" id="IPR003961">
    <property type="entry name" value="FN3_dom"/>
</dbReference>
<dbReference type="OrthoDB" id="6022609at2759"/>
<evidence type="ECO:0000256" key="1">
    <source>
        <dbReference type="ARBA" id="ARBA00022729"/>
    </source>
</evidence>
<dbReference type="GO" id="GO:0045597">
    <property type="term" value="P:positive regulation of cell differentiation"/>
    <property type="evidence" value="ECO:0007669"/>
    <property type="project" value="TreeGrafter"/>
</dbReference>
<dbReference type="CDD" id="cd00063">
    <property type="entry name" value="FN3"/>
    <property type="match status" value="2"/>
</dbReference>
<dbReference type="InterPro" id="IPR013783">
    <property type="entry name" value="Ig-like_fold"/>
</dbReference>
<dbReference type="SMART" id="SM00214">
    <property type="entry name" value="VWC"/>
    <property type="match status" value="3"/>
</dbReference>
<evidence type="ECO:0000259" key="5">
    <source>
        <dbReference type="PROSITE" id="PS50853"/>
    </source>
</evidence>
<dbReference type="PANTHER" id="PTHR11348:SF34">
    <property type="entry name" value="EPIDERMAL CELL SURFACE RECEPTOR-RELATED"/>
    <property type="match status" value="1"/>
</dbReference>
<dbReference type="GO" id="GO:0005615">
    <property type="term" value="C:extracellular space"/>
    <property type="evidence" value="ECO:0007669"/>
    <property type="project" value="TreeGrafter"/>
</dbReference>
<dbReference type="GO" id="GO:0007155">
    <property type="term" value="P:cell adhesion"/>
    <property type="evidence" value="ECO:0007669"/>
    <property type="project" value="TreeGrafter"/>
</dbReference>
<evidence type="ECO:0000313" key="7">
    <source>
        <dbReference type="Proteomes" id="UP000051574"/>
    </source>
</evidence>
<reference evidence="6 7" key="1">
    <citation type="submission" date="2015-09" db="EMBL/GenBank/DDBJ databases">
        <title>Draft genome of the scarab beetle Oryctes borbonicus.</title>
        <authorList>
            <person name="Meyer J.M."/>
            <person name="Markov G.V."/>
            <person name="Baskaran P."/>
            <person name="Herrmann M."/>
            <person name="Sommer R.J."/>
            <person name="Roedelsperger C."/>
        </authorList>
    </citation>
    <scope>NUCLEOTIDE SEQUENCE [LARGE SCALE GENOMIC DNA]</scope>
    <source>
        <strain evidence="6">OB123</strain>
        <tissue evidence="6">Whole animal</tissue>
    </source>
</reference>
<protein>
    <submittedName>
        <fullName evidence="6">Fibronectin domain-containing protein</fullName>
    </submittedName>
</protein>
<dbReference type="AlphaFoldDB" id="A0A0T6B829"/>
<name>A0A0T6B829_9SCAR</name>
<keyword evidence="3" id="KW-1133">Transmembrane helix</keyword>
<accession>A0A0T6B829</accession>
<evidence type="ECO:0000256" key="2">
    <source>
        <dbReference type="SAM" id="MobiDB-lite"/>
    </source>
</evidence>
<evidence type="ECO:0000313" key="6">
    <source>
        <dbReference type="EMBL" id="KRT83374.1"/>
    </source>
</evidence>
<dbReference type="GO" id="GO:0005178">
    <property type="term" value="F:integrin binding"/>
    <property type="evidence" value="ECO:0007669"/>
    <property type="project" value="TreeGrafter"/>
</dbReference>
<feature type="transmembrane region" description="Helical" evidence="3">
    <location>
        <begin position="850"/>
        <end position="876"/>
    </location>
</feature>
<dbReference type="PROSITE" id="PS50853">
    <property type="entry name" value="FN3"/>
    <property type="match status" value="1"/>
</dbReference>
<proteinExistence type="predicted"/>
<dbReference type="PROSITE" id="PS50184">
    <property type="entry name" value="VWFC_2"/>
    <property type="match status" value="1"/>
</dbReference>
<dbReference type="InterPro" id="IPR001007">
    <property type="entry name" value="VWF_dom"/>
</dbReference>
<evidence type="ECO:0000256" key="3">
    <source>
        <dbReference type="SAM" id="Phobius"/>
    </source>
</evidence>
<dbReference type="PANTHER" id="PTHR11348">
    <property type="entry name" value="CONNECTIVE TISSUE GROWTH FACTOR-RELATED"/>
    <property type="match status" value="1"/>
</dbReference>
<feature type="region of interest" description="Disordered" evidence="2">
    <location>
        <begin position="1"/>
        <end position="25"/>
    </location>
</feature>
<dbReference type="InterPro" id="IPR050941">
    <property type="entry name" value="CCN"/>
</dbReference>
<dbReference type="SUPFAM" id="SSF49265">
    <property type="entry name" value="Fibronectin type III"/>
    <property type="match status" value="2"/>
</dbReference>
<sequence>MINEDEEHRTPFMPTPTPFTHQEDPKARAINFTNMDEDAAENELTKNASKKDVKKKVLDLSDVTMDDEEDEEDAMEDEMLNARVLTPNSVATVSKNGSCESGGMTYADGETVLEDCDSVCTCSNGKMDCVNRCIAPLVKRGRKIEDPLCTEHPVDDICCATLTCSDTATEALEICSYNNKTFNRGETVKNDCESICYCGPSGKVTCKARCPPTKKVNEKCVEITHPEDKCCKTVVCDVNDEDHGPHSDEESMRNKIIYAKYTNSSTIEINFLHHDAVKPLVDLSNDQKTWTTYALLPDDHLYGIDKIFKYIRIENDIDVVEIQNVPGETGENQISDNHCVYKGNKYKFDQEFNDSCEALCVCREAGVKCFKLECPTYSGTEILDPTCVQWETVPRNFTPVSPKCCPDKLKCKSHGECEYADKIYDNWQDIPSNITGCEKRCYCEMGKVECQEGCAPVVATPPNTLPCLPHQAVLAHPPGEDCCLDWICQNGASGGFPPGYFSTFHSPHQQDEVIIHTLKPLDPHTVKLIFSIPRIIVGLYGRVEVRYTNREDNDPNSWQLQVFAPPHDLLATPQLEFQLTELKADTEYRIQVTVTLRDMHNTHTSKIYSVRTPKEPSSSTLPPMIPIEPDLSVVEVNSTWVKIQWRQFTPNEMEFIDGVQLRYKELDGKIYEATPLIHRAVTSYILENLKYKTTYEVGIYFIPFHDQRTELHADRLVKFTTTDVIDSYGFNVSLEINQVKPTSVEISWKGVPYPEDKYVNIYRAIYQSDSGKGDYSTFKVAKRDSPSKTMIKDLKPGTRYRLWLEVYLTNGKIKTSNVQDFITKPGSVPVLGASVRDKLSGDISEERGDYYGPLVIVAILATIAILSTLVLLLILVKRHSQNKASITQPPRVSQSAYDNPTYKVEIQQETMNL</sequence>
<dbReference type="InterPro" id="IPR036116">
    <property type="entry name" value="FN3_sf"/>
</dbReference>
<keyword evidence="7" id="KW-1185">Reference proteome</keyword>
<gene>
    <name evidence="6" type="ORF">AMK59_4573</name>
</gene>